<evidence type="ECO:0000313" key="4">
    <source>
        <dbReference type="Proteomes" id="UP000015105"/>
    </source>
</evidence>
<dbReference type="SUPFAM" id="SSF56112">
    <property type="entry name" value="Protein kinase-like (PK-like)"/>
    <property type="match status" value="1"/>
</dbReference>
<feature type="compositionally biased region" description="Basic residues" evidence="1">
    <location>
        <begin position="545"/>
        <end position="567"/>
    </location>
</feature>
<name>A0A453A215_AEGTS</name>
<dbReference type="Proteomes" id="UP000015105">
    <property type="component" value="Chromosome 1D"/>
</dbReference>
<accession>A0A453A215</accession>
<feature type="domain" description="DUF1221" evidence="2">
    <location>
        <begin position="1"/>
        <end position="187"/>
    </location>
</feature>
<reference evidence="3" key="4">
    <citation type="submission" date="2019-03" db="UniProtKB">
        <authorList>
            <consortium name="EnsemblPlants"/>
        </authorList>
    </citation>
    <scope>IDENTIFICATION</scope>
</reference>
<dbReference type="InterPro" id="IPR010632">
    <property type="entry name" value="DUF1221"/>
</dbReference>
<evidence type="ECO:0000259" key="2">
    <source>
        <dbReference type="Pfam" id="PF06760"/>
    </source>
</evidence>
<protein>
    <recommendedName>
        <fullName evidence="2">DUF1221 domain-containing protein</fullName>
    </recommendedName>
</protein>
<feature type="compositionally biased region" description="Polar residues" evidence="1">
    <location>
        <begin position="337"/>
        <end position="356"/>
    </location>
</feature>
<dbReference type="EnsemblPlants" id="AET1Gv21009500.2">
    <property type="protein sequence ID" value="AET1Gv21009500.2"/>
    <property type="gene ID" value="AET1Gv21009500"/>
</dbReference>
<reference evidence="4" key="2">
    <citation type="journal article" date="2017" name="Nat. Plants">
        <title>The Aegilops tauschii genome reveals multiple impacts of transposons.</title>
        <authorList>
            <person name="Zhao G."/>
            <person name="Zou C."/>
            <person name="Li K."/>
            <person name="Wang K."/>
            <person name="Li T."/>
            <person name="Gao L."/>
            <person name="Zhang X."/>
            <person name="Wang H."/>
            <person name="Yang Z."/>
            <person name="Liu X."/>
            <person name="Jiang W."/>
            <person name="Mao L."/>
            <person name="Kong X."/>
            <person name="Jiao Y."/>
            <person name="Jia J."/>
        </authorList>
    </citation>
    <scope>NUCLEOTIDE SEQUENCE [LARGE SCALE GENOMIC DNA]</scope>
    <source>
        <strain evidence="4">cv. AL8/78</strain>
    </source>
</reference>
<reference evidence="4" key="1">
    <citation type="journal article" date="2014" name="Science">
        <title>Ancient hybridizations among the ancestral genomes of bread wheat.</title>
        <authorList>
            <consortium name="International Wheat Genome Sequencing Consortium,"/>
            <person name="Marcussen T."/>
            <person name="Sandve S.R."/>
            <person name="Heier L."/>
            <person name="Spannagl M."/>
            <person name="Pfeifer M."/>
            <person name="Jakobsen K.S."/>
            <person name="Wulff B.B."/>
            <person name="Steuernagel B."/>
            <person name="Mayer K.F."/>
            <person name="Olsen O.A."/>
        </authorList>
    </citation>
    <scope>NUCLEOTIDE SEQUENCE [LARGE SCALE GENOMIC DNA]</scope>
    <source>
        <strain evidence="4">cv. AL8/78</strain>
    </source>
</reference>
<sequence length="567" mass="61516">DAVAAEVRACLRFDDRLAGRWKPLESPLRELCRAVRDAEHYIRLCFGDLHGGGGGSWWARAAALTHGVECVELHLHGLLWCVAVVLESVEVVAEATAALNPDELARRRVLFARDYDKDLLDPALFRRSRVGRAYLATQELAARMDTAWAEDRWLLSQLLDEMRSKPLSRQEHRIADLLAAPRGEPHPASALLLGDFHMRRRLGGSLKEVQWMGEAFAVKHYVGVDADDAAVGAEAALLTSVAHPNVAHCRYCFRDEEKREAYLVMDQIMSKDLGSFFKEANGSATSGRARSSRSSSSSTPCCRSRAAWSTSTPRRSTTASSTRPTCSSRRGAAPPTRTWSSRSPGSPVTPPWQWQRQPLHLVRAGGAGERRARAGGGEAHGEGRRVQLRHDQLRAADRQDPVRGQPPAGGQHEQEHPRRREAALPVPGAQVPDRPHQALLARRPGAAAAVQLHLPRPPLREAVPGHEPGAARRPGRRVDASAAANGDANTAGGLPGHRGAAAEEALGVAEAGGRGAARGRRAVRNVRVQGGGEGEGQGGDAAHRQGLRLRQRGQLAVRRRGCAQRRD</sequence>
<evidence type="ECO:0000256" key="1">
    <source>
        <dbReference type="SAM" id="MobiDB-lite"/>
    </source>
</evidence>
<dbReference type="Pfam" id="PF06760">
    <property type="entry name" value="DUF1221"/>
    <property type="match status" value="1"/>
</dbReference>
<evidence type="ECO:0000313" key="3">
    <source>
        <dbReference type="EnsemblPlants" id="AET1Gv21009500.2"/>
    </source>
</evidence>
<keyword evidence="4" id="KW-1185">Reference proteome</keyword>
<feature type="region of interest" description="Disordered" evidence="1">
    <location>
        <begin position="281"/>
        <end position="421"/>
    </location>
</feature>
<reference evidence="3" key="3">
    <citation type="journal article" date="2017" name="Nature">
        <title>Genome sequence of the progenitor of the wheat D genome Aegilops tauschii.</title>
        <authorList>
            <person name="Luo M.C."/>
            <person name="Gu Y.Q."/>
            <person name="Puiu D."/>
            <person name="Wang H."/>
            <person name="Twardziok S.O."/>
            <person name="Deal K.R."/>
            <person name="Huo N."/>
            <person name="Zhu T."/>
            <person name="Wang L."/>
            <person name="Wang Y."/>
            <person name="McGuire P.E."/>
            <person name="Liu S."/>
            <person name="Long H."/>
            <person name="Ramasamy R.K."/>
            <person name="Rodriguez J.C."/>
            <person name="Van S.L."/>
            <person name="Yuan L."/>
            <person name="Wang Z."/>
            <person name="Xia Z."/>
            <person name="Xiao L."/>
            <person name="Anderson O.D."/>
            <person name="Ouyang S."/>
            <person name="Liang Y."/>
            <person name="Zimin A.V."/>
            <person name="Pertea G."/>
            <person name="Qi P."/>
            <person name="Bennetzen J.L."/>
            <person name="Dai X."/>
            <person name="Dawson M.W."/>
            <person name="Muller H.G."/>
            <person name="Kugler K."/>
            <person name="Rivarola-Duarte L."/>
            <person name="Spannagl M."/>
            <person name="Mayer K.F.X."/>
            <person name="Lu F.H."/>
            <person name="Bevan M.W."/>
            <person name="Leroy P."/>
            <person name="Li P."/>
            <person name="You F.M."/>
            <person name="Sun Q."/>
            <person name="Liu Z."/>
            <person name="Lyons E."/>
            <person name="Wicker T."/>
            <person name="Salzberg S.L."/>
            <person name="Devos K.M."/>
            <person name="Dvorak J."/>
        </authorList>
    </citation>
    <scope>NUCLEOTIDE SEQUENCE [LARGE SCALE GENOMIC DNA]</scope>
    <source>
        <strain evidence="3">cv. AL8/78</strain>
    </source>
</reference>
<dbReference type="Gramene" id="AET1Gv21009500.2">
    <property type="protein sequence ID" value="AET1Gv21009500.2"/>
    <property type="gene ID" value="AET1Gv21009500"/>
</dbReference>
<feature type="region of interest" description="Disordered" evidence="1">
    <location>
        <begin position="455"/>
        <end position="567"/>
    </location>
</feature>
<organism evidence="3 4">
    <name type="scientific">Aegilops tauschii subsp. strangulata</name>
    <name type="common">Goatgrass</name>
    <dbReference type="NCBI Taxonomy" id="200361"/>
    <lineage>
        <taxon>Eukaryota</taxon>
        <taxon>Viridiplantae</taxon>
        <taxon>Streptophyta</taxon>
        <taxon>Embryophyta</taxon>
        <taxon>Tracheophyta</taxon>
        <taxon>Spermatophyta</taxon>
        <taxon>Magnoliopsida</taxon>
        <taxon>Liliopsida</taxon>
        <taxon>Poales</taxon>
        <taxon>Poaceae</taxon>
        <taxon>BOP clade</taxon>
        <taxon>Pooideae</taxon>
        <taxon>Triticodae</taxon>
        <taxon>Triticeae</taxon>
        <taxon>Triticinae</taxon>
        <taxon>Aegilops</taxon>
    </lineage>
</organism>
<feature type="compositionally biased region" description="Basic and acidic residues" evidence="1">
    <location>
        <begin position="412"/>
        <end position="421"/>
    </location>
</feature>
<feature type="compositionally biased region" description="Low complexity" evidence="1">
    <location>
        <begin position="480"/>
        <end position="509"/>
    </location>
</feature>
<dbReference type="AlphaFoldDB" id="A0A453A215"/>
<dbReference type="InterPro" id="IPR011009">
    <property type="entry name" value="Kinase-like_dom_sf"/>
</dbReference>
<feature type="compositionally biased region" description="Gly residues" evidence="1">
    <location>
        <begin position="529"/>
        <end position="539"/>
    </location>
</feature>
<feature type="compositionally biased region" description="Basic and acidic residues" evidence="1">
    <location>
        <begin position="379"/>
        <end position="401"/>
    </location>
</feature>
<feature type="compositionally biased region" description="Low complexity" evidence="1">
    <location>
        <begin position="282"/>
        <end position="330"/>
    </location>
</feature>
<reference evidence="3" key="5">
    <citation type="journal article" date="2021" name="G3 (Bethesda)">
        <title>Aegilops tauschii genome assembly Aet v5.0 features greater sequence contiguity and improved annotation.</title>
        <authorList>
            <person name="Wang L."/>
            <person name="Zhu T."/>
            <person name="Rodriguez J.C."/>
            <person name="Deal K.R."/>
            <person name="Dubcovsky J."/>
            <person name="McGuire P.E."/>
            <person name="Lux T."/>
            <person name="Spannagl M."/>
            <person name="Mayer K.F.X."/>
            <person name="Baldrich P."/>
            <person name="Meyers B.C."/>
            <person name="Huo N."/>
            <person name="Gu Y.Q."/>
            <person name="Zhou H."/>
            <person name="Devos K.M."/>
            <person name="Bennetzen J.L."/>
            <person name="Unver T."/>
            <person name="Budak H."/>
            <person name="Gulick P.J."/>
            <person name="Galiba G."/>
            <person name="Kalapos B."/>
            <person name="Nelson D.R."/>
            <person name="Li P."/>
            <person name="You F.M."/>
            <person name="Luo M.C."/>
            <person name="Dvorak J."/>
        </authorList>
    </citation>
    <scope>NUCLEOTIDE SEQUENCE [LARGE SCALE GENOMIC DNA]</scope>
    <source>
        <strain evidence="3">cv. AL8/78</strain>
    </source>
</reference>
<proteinExistence type="predicted"/>